<evidence type="ECO:0000256" key="8">
    <source>
        <dbReference type="ARBA" id="ARBA00042487"/>
    </source>
</evidence>
<evidence type="ECO:0000313" key="13">
    <source>
        <dbReference type="Proteomes" id="UP001159641"/>
    </source>
</evidence>
<dbReference type="PANTHER" id="PTHR23239:SF167">
    <property type="entry name" value="KERATIN, TYPE I CYTOSKELETAL 20"/>
    <property type="match status" value="1"/>
</dbReference>
<protein>
    <recommendedName>
        <fullName evidence="6">Keratin, type I cytoskeletal 20</fullName>
    </recommendedName>
    <alternativeName>
        <fullName evidence="7">Cytokeratin-20</fullName>
    </alternativeName>
    <alternativeName>
        <fullName evidence="8">Keratin-20</fullName>
    </alternativeName>
</protein>
<feature type="domain" description="IF rod" evidence="11">
    <location>
        <begin position="1"/>
        <end position="184"/>
    </location>
</feature>
<dbReference type="FunFam" id="1.20.5.500:FF:000001">
    <property type="entry name" value="Type II keratin 23"/>
    <property type="match status" value="1"/>
</dbReference>
<dbReference type="PROSITE" id="PS00226">
    <property type="entry name" value="IF_ROD_1"/>
    <property type="match status" value="1"/>
</dbReference>
<comment type="subunit">
    <text evidence="5">Heterotetramer of two type I and two type II keratins. Associates with KRT8.</text>
</comment>
<keyword evidence="1" id="KW-0416">Keratin</keyword>
<feature type="coiled-coil region" evidence="10">
    <location>
        <begin position="51"/>
        <end position="124"/>
    </location>
</feature>
<keyword evidence="13" id="KW-1185">Reference proteome</keyword>
<dbReference type="InterPro" id="IPR002957">
    <property type="entry name" value="Keratin_I"/>
</dbReference>
<comment type="similarity">
    <text evidence="9">Belongs to the intermediate filament family.</text>
</comment>
<evidence type="ECO:0000256" key="3">
    <source>
        <dbReference type="ARBA" id="ARBA00023054"/>
    </source>
</evidence>
<evidence type="ECO:0000256" key="5">
    <source>
        <dbReference type="ARBA" id="ARBA00038712"/>
    </source>
</evidence>
<dbReference type="InterPro" id="IPR039008">
    <property type="entry name" value="IF_rod_dom"/>
</dbReference>
<keyword evidence="2 9" id="KW-0403">Intermediate filament</keyword>
<dbReference type="EMBL" id="JAIQCJ010002144">
    <property type="protein sequence ID" value="KAJ8781552.1"/>
    <property type="molecule type" value="Genomic_DNA"/>
</dbReference>
<dbReference type="InterPro" id="IPR018039">
    <property type="entry name" value="IF_conserved"/>
</dbReference>
<dbReference type="GO" id="GO:0030855">
    <property type="term" value="P:epithelial cell differentiation"/>
    <property type="evidence" value="ECO:0007669"/>
    <property type="project" value="TreeGrafter"/>
</dbReference>
<comment type="function">
    <text evidence="4">Plays a significant role in maintaining keratin filament organization in intestinal epithelia. When phosphorylated, plays a role in the secretion of mucin in the small intestine.</text>
</comment>
<dbReference type="FunFam" id="1.20.5.170:FF:000002">
    <property type="entry name" value="Type I keratin KA11"/>
    <property type="match status" value="1"/>
</dbReference>
<accession>A0AB34GRD1</accession>
<gene>
    <name evidence="12" type="ORF">J1605_011051</name>
</gene>
<comment type="caution">
    <text evidence="12">The sequence shown here is derived from an EMBL/GenBank/DDBJ whole genome shotgun (WGS) entry which is preliminary data.</text>
</comment>
<dbReference type="PANTHER" id="PTHR23239">
    <property type="entry name" value="INTERMEDIATE FILAMENT"/>
    <property type="match status" value="1"/>
</dbReference>
<evidence type="ECO:0000256" key="4">
    <source>
        <dbReference type="ARBA" id="ARBA00037685"/>
    </source>
</evidence>
<dbReference type="GO" id="GO:0005882">
    <property type="term" value="C:intermediate filament"/>
    <property type="evidence" value="ECO:0007669"/>
    <property type="project" value="UniProtKB-KW"/>
</dbReference>
<dbReference type="Proteomes" id="UP001159641">
    <property type="component" value="Unassembled WGS sequence"/>
</dbReference>
<evidence type="ECO:0000256" key="1">
    <source>
        <dbReference type="ARBA" id="ARBA00022744"/>
    </source>
</evidence>
<dbReference type="Gene3D" id="1.20.5.500">
    <property type="entry name" value="Single helix bin"/>
    <property type="match status" value="1"/>
</dbReference>
<proteinExistence type="inferred from homology"/>
<dbReference type="SUPFAM" id="SSF64593">
    <property type="entry name" value="Intermediate filament protein, coiled coil region"/>
    <property type="match status" value="1"/>
</dbReference>
<dbReference type="Pfam" id="PF00038">
    <property type="entry name" value="Filament"/>
    <property type="match status" value="1"/>
</dbReference>
<dbReference type="PRINTS" id="PR01248">
    <property type="entry name" value="TYPE1KERATIN"/>
</dbReference>
<dbReference type="GO" id="GO:0045109">
    <property type="term" value="P:intermediate filament organization"/>
    <property type="evidence" value="ECO:0007669"/>
    <property type="project" value="TreeGrafter"/>
</dbReference>
<dbReference type="SMART" id="SM01391">
    <property type="entry name" value="Filament"/>
    <property type="match status" value="1"/>
</dbReference>
<evidence type="ECO:0000256" key="2">
    <source>
        <dbReference type="ARBA" id="ARBA00022754"/>
    </source>
</evidence>
<evidence type="ECO:0000313" key="12">
    <source>
        <dbReference type="EMBL" id="KAJ8781552.1"/>
    </source>
</evidence>
<evidence type="ECO:0000256" key="7">
    <source>
        <dbReference type="ARBA" id="ARBA00041717"/>
    </source>
</evidence>
<evidence type="ECO:0000256" key="6">
    <source>
        <dbReference type="ARBA" id="ARBA00040318"/>
    </source>
</evidence>
<evidence type="ECO:0000259" key="11">
    <source>
        <dbReference type="PROSITE" id="PS51842"/>
    </source>
</evidence>
<dbReference type="PROSITE" id="PS51842">
    <property type="entry name" value="IF_ROD_2"/>
    <property type="match status" value="1"/>
</dbReference>
<reference evidence="12 13" key="1">
    <citation type="submission" date="2022-11" db="EMBL/GenBank/DDBJ databases">
        <title>Whole genome sequence of Eschrichtius robustus ER-17-0199.</title>
        <authorList>
            <person name="Bruniche-Olsen A."/>
            <person name="Black A.N."/>
            <person name="Fields C.J."/>
            <person name="Walden K."/>
            <person name="Dewoody J.A."/>
        </authorList>
    </citation>
    <scope>NUCLEOTIDE SEQUENCE [LARGE SCALE GENOMIC DNA]</scope>
    <source>
        <strain evidence="12">ER-17-0199</strain>
        <tissue evidence="12">Blubber</tissue>
    </source>
</reference>
<evidence type="ECO:0000256" key="10">
    <source>
        <dbReference type="SAM" id="Coils"/>
    </source>
</evidence>
<name>A0AB34GRD1_ESCRO</name>
<dbReference type="Gene3D" id="1.20.5.170">
    <property type="match status" value="1"/>
</dbReference>
<dbReference type="GO" id="GO:0005198">
    <property type="term" value="F:structural molecule activity"/>
    <property type="evidence" value="ECO:0007669"/>
    <property type="project" value="InterPro"/>
</dbReference>
<organism evidence="12 13">
    <name type="scientific">Eschrichtius robustus</name>
    <name type="common">California gray whale</name>
    <name type="synonym">Eschrichtius gibbosus</name>
    <dbReference type="NCBI Taxonomy" id="9764"/>
    <lineage>
        <taxon>Eukaryota</taxon>
        <taxon>Metazoa</taxon>
        <taxon>Chordata</taxon>
        <taxon>Craniata</taxon>
        <taxon>Vertebrata</taxon>
        <taxon>Euteleostomi</taxon>
        <taxon>Mammalia</taxon>
        <taxon>Eutheria</taxon>
        <taxon>Laurasiatheria</taxon>
        <taxon>Artiodactyla</taxon>
        <taxon>Whippomorpha</taxon>
        <taxon>Cetacea</taxon>
        <taxon>Mysticeti</taxon>
        <taxon>Eschrichtiidae</taxon>
        <taxon>Eschrichtius</taxon>
    </lineage>
</organism>
<dbReference type="AlphaFoldDB" id="A0AB34GRD1"/>
<evidence type="ECO:0000256" key="9">
    <source>
        <dbReference type="RuleBase" id="RU000685"/>
    </source>
</evidence>
<sequence>MNKDLMLLQKEHEEEVRSLRAHLGNKVNVEVDAAPGLNLSAIMSEMRQKYEAMAQENLQKAKEQYETQIETLQQQVTVSTEELKESRDQIKELRRTYQSLEVQLQSHLSLKEALEHTLEETNARYCSHLAIIQTQLNFLEGQLVQIRTNTEHQSHEYNILLDIKSQLEQEIATYRCLLEGEDVK</sequence>
<keyword evidence="3 10" id="KW-0175">Coiled coil</keyword>